<feature type="region of interest" description="Disordered" evidence="1">
    <location>
        <begin position="49"/>
        <end position="84"/>
    </location>
</feature>
<feature type="compositionally biased region" description="Basic residues" evidence="1">
    <location>
        <begin position="54"/>
        <end position="64"/>
    </location>
</feature>
<name>A5BFC9_VITVI</name>
<evidence type="ECO:0000256" key="1">
    <source>
        <dbReference type="SAM" id="MobiDB-lite"/>
    </source>
</evidence>
<dbReference type="AlphaFoldDB" id="A5BFC9"/>
<reference evidence="2" key="1">
    <citation type="journal article" date="2007" name="PLoS ONE">
        <title>The first genome sequence of an elite grapevine cultivar (Pinot noir Vitis vinifera L.): coping with a highly heterozygous genome.</title>
        <authorList>
            <person name="Velasco R."/>
            <person name="Zharkikh A."/>
            <person name="Troggio M."/>
            <person name="Cartwright D.A."/>
            <person name="Cestaro A."/>
            <person name="Pruss D."/>
            <person name="Pindo M."/>
            <person name="FitzGerald L.M."/>
            <person name="Vezzulli S."/>
            <person name="Reid J."/>
            <person name="Malacarne G."/>
            <person name="Iliev D."/>
            <person name="Coppola G."/>
            <person name="Wardell B."/>
            <person name="Micheletti D."/>
            <person name="Macalma T."/>
            <person name="Facci M."/>
            <person name="Mitchell J.T."/>
            <person name="Perazzolli M."/>
            <person name="Eldredge G."/>
            <person name="Gatto P."/>
            <person name="Oyzerski R."/>
            <person name="Moretto M."/>
            <person name="Gutin N."/>
            <person name="Stefanini M."/>
            <person name="Chen Y."/>
            <person name="Segala C."/>
            <person name="Davenport C."/>
            <person name="Dematte L."/>
            <person name="Mraz A."/>
            <person name="Battilana J."/>
            <person name="Stormo K."/>
            <person name="Costa F."/>
            <person name="Tao Q."/>
            <person name="Si-Ammour A."/>
            <person name="Harkins T."/>
            <person name="Lackey A."/>
            <person name="Perbost C."/>
            <person name="Taillon B."/>
            <person name="Stella A."/>
            <person name="Solovyev V."/>
            <person name="Fawcett J.A."/>
            <person name="Sterck L."/>
            <person name="Vandepoele K."/>
            <person name="Grando S.M."/>
            <person name="Toppo S."/>
            <person name="Moser C."/>
            <person name="Lanchbury J."/>
            <person name="Bogden R."/>
            <person name="Skolnick M."/>
            <person name="Sgaramella V."/>
            <person name="Bhatnagar S.K."/>
            <person name="Fontana P."/>
            <person name="Gutin A."/>
            <person name="Van de Peer Y."/>
            <person name="Salamini F."/>
            <person name="Viola R."/>
        </authorList>
    </citation>
    <scope>NUCLEOTIDE SEQUENCE</scope>
</reference>
<accession>A5BFC9</accession>
<proteinExistence type="predicted"/>
<feature type="compositionally biased region" description="Pro residues" evidence="1">
    <location>
        <begin position="67"/>
        <end position="76"/>
    </location>
</feature>
<gene>
    <name evidence="2" type="ORF">VITISV_031390</name>
</gene>
<sequence>MGPSMNNFGPGLQLKPIPATMGKPKAPSPSQPTHLRRCYPHHQAWVGLQLKPKPITKSKPKSSKLPHNPPLQPPPGHHPRLRPRPRLLQLLLQGRHRLLLKTWFKVAVSVTDSEGLEAYRSRCIGLVSGDT</sequence>
<dbReference type="EMBL" id="AM457551">
    <property type="protein sequence ID" value="CAN67866.1"/>
    <property type="molecule type" value="Genomic_DNA"/>
</dbReference>
<feature type="region of interest" description="Disordered" evidence="1">
    <location>
        <begin position="1"/>
        <end position="36"/>
    </location>
</feature>
<evidence type="ECO:0000313" key="2">
    <source>
        <dbReference type="EMBL" id="CAN67866.1"/>
    </source>
</evidence>
<protein>
    <submittedName>
        <fullName evidence="2">Uncharacterized protein</fullName>
    </submittedName>
</protein>
<organism evidence="2">
    <name type="scientific">Vitis vinifera</name>
    <name type="common">Grape</name>
    <dbReference type="NCBI Taxonomy" id="29760"/>
    <lineage>
        <taxon>Eukaryota</taxon>
        <taxon>Viridiplantae</taxon>
        <taxon>Streptophyta</taxon>
        <taxon>Embryophyta</taxon>
        <taxon>Tracheophyta</taxon>
        <taxon>Spermatophyta</taxon>
        <taxon>Magnoliopsida</taxon>
        <taxon>eudicotyledons</taxon>
        <taxon>Gunneridae</taxon>
        <taxon>Pentapetalae</taxon>
        <taxon>rosids</taxon>
        <taxon>Vitales</taxon>
        <taxon>Vitaceae</taxon>
        <taxon>Viteae</taxon>
        <taxon>Vitis</taxon>
    </lineage>
</organism>